<dbReference type="Gene3D" id="3.90.230.10">
    <property type="entry name" value="Creatinase/methionine aminopeptidase superfamily"/>
    <property type="match status" value="1"/>
</dbReference>
<keyword evidence="3" id="KW-0645">Protease</keyword>
<dbReference type="Gene3D" id="3.40.350.10">
    <property type="entry name" value="Creatinase/prolidase N-terminal domain"/>
    <property type="match status" value="1"/>
</dbReference>
<dbReference type="PANTHER" id="PTHR46112">
    <property type="entry name" value="AMINOPEPTIDASE"/>
    <property type="match status" value="1"/>
</dbReference>
<reference evidence="3 4" key="1">
    <citation type="submission" date="2018-08" db="EMBL/GenBank/DDBJ databases">
        <title>Comamonas testosteroni strain SWCO2.</title>
        <authorList>
            <person name="Jiang N."/>
            <person name="Zhang X.Z."/>
        </authorList>
    </citation>
    <scope>NUCLEOTIDE SEQUENCE [LARGE SCALE GENOMIC DNA]</scope>
    <source>
        <strain evidence="3 4">SWCO2</strain>
    </source>
</reference>
<dbReference type="InterPro" id="IPR050659">
    <property type="entry name" value="Peptidase_M24B"/>
</dbReference>
<dbReference type="InterPro" id="IPR029149">
    <property type="entry name" value="Creatin/AminoP/Spt16_N"/>
</dbReference>
<comment type="caution">
    <text evidence="3">The sequence shown here is derived from an EMBL/GenBank/DDBJ whole genome shotgun (WGS) entry which is preliminary data.</text>
</comment>
<evidence type="ECO:0000259" key="2">
    <source>
        <dbReference type="Pfam" id="PF01321"/>
    </source>
</evidence>
<dbReference type="AlphaFoldDB" id="A0A373FTD5"/>
<dbReference type="InterPro" id="IPR000587">
    <property type="entry name" value="Creatinase_N"/>
</dbReference>
<gene>
    <name evidence="3" type="ORF">DZC30_01590</name>
</gene>
<dbReference type="SUPFAM" id="SSF55920">
    <property type="entry name" value="Creatinase/aminopeptidase"/>
    <property type="match status" value="1"/>
</dbReference>
<dbReference type="CDD" id="cd01066">
    <property type="entry name" value="APP_MetAP"/>
    <property type="match status" value="1"/>
</dbReference>
<dbReference type="PANTHER" id="PTHR46112:SF2">
    <property type="entry name" value="XAA-PRO AMINOPEPTIDASE P-RELATED"/>
    <property type="match status" value="1"/>
</dbReference>
<keyword evidence="3" id="KW-0378">Hydrolase</keyword>
<feature type="domain" description="Creatinase N-terminal" evidence="2">
    <location>
        <begin position="46"/>
        <end position="183"/>
    </location>
</feature>
<dbReference type="InterPro" id="IPR036005">
    <property type="entry name" value="Creatinase/aminopeptidase-like"/>
</dbReference>
<dbReference type="SUPFAM" id="SSF53092">
    <property type="entry name" value="Creatinase/prolidase N-terminal domain"/>
    <property type="match status" value="1"/>
</dbReference>
<dbReference type="Proteomes" id="UP000261948">
    <property type="component" value="Unassembled WGS sequence"/>
</dbReference>
<dbReference type="InterPro" id="IPR000994">
    <property type="entry name" value="Pept_M24"/>
</dbReference>
<evidence type="ECO:0000313" key="4">
    <source>
        <dbReference type="Proteomes" id="UP000261948"/>
    </source>
</evidence>
<name>A0A373FTD5_COMTE</name>
<sequence>MALPWWFAHIAQRIIGDTMNKSQQQVVAPPLEPHCAAPDRSEIARRVAAIRARMAELELDFYLCHDPVNVFYLTNFKNFVHERPFLVVIPASGPLIFLMPKLEESHVRQRAVGDVEFVHYFEFPAPAGQMWSDRLLDVIRQGQRIGLEQQCPLAIERVVERLVERAAAGRTIVADIVEEVREIKSAFEISRLAFTSHWLSQGHERLLAAAKPGSSVFALNSQIGGALVGELVMQHPDVNVMACEAIAVATPPSISHDPHLVPDIRTCLEEGGPHVTLVCGTANGYGAEVERTFFLGHVPEAAVRPFHDMLDARALAFELAVPGANMAEVDRRVTALLTARGYGDKLLHRTGHSFGVTRHEGPYLADGHEHEIRPHMLFSIEPGIYLPGIGGFRFSDTVLITETGNRCLTSAPQTLQELTLPRA</sequence>
<proteinExistence type="predicted"/>
<feature type="domain" description="Peptidase M24" evidence="1">
    <location>
        <begin position="200"/>
        <end position="402"/>
    </location>
</feature>
<evidence type="ECO:0000313" key="3">
    <source>
        <dbReference type="EMBL" id="RGE47107.1"/>
    </source>
</evidence>
<protein>
    <submittedName>
        <fullName evidence="3">Aminopeptidase P family protein</fullName>
    </submittedName>
</protein>
<evidence type="ECO:0000259" key="1">
    <source>
        <dbReference type="Pfam" id="PF00557"/>
    </source>
</evidence>
<dbReference type="Pfam" id="PF00557">
    <property type="entry name" value="Peptidase_M24"/>
    <property type="match status" value="1"/>
</dbReference>
<dbReference type="Pfam" id="PF01321">
    <property type="entry name" value="Creatinase_N"/>
    <property type="match status" value="1"/>
</dbReference>
<accession>A0A373FTD5</accession>
<keyword evidence="4" id="KW-1185">Reference proteome</keyword>
<organism evidence="3 4">
    <name type="scientific">Comamonas testosteroni</name>
    <name type="common">Pseudomonas testosteroni</name>
    <dbReference type="NCBI Taxonomy" id="285"/>
    <lineage>
        <taxon>Bacteria</taxon>
        <taxon>Pseudomonadati</taxon>
        <taxon>Pseudomonadota</taxon>
        <taxon>Betaproteobacteria</taxon>
        <taxon>Burkholderiales</taxon>
        <taxon>Comamonadaceae</taxon>
        <taxon>Comamonas</taxon>
    </lineage>
</organism>
<keyword evidence="3" id="KW-0031">Aminopeptidase</keyword>
<dbReference type="GO" id="GO:0004177">
    <property type="term" value="F:aminopeptidase activity"/>
    <property type="evidence" value="ECO:0007669"/>
    <property type="project" value="UniProtKB-KW"/>
</dbReference>
<dbReference type="EMBL" id="QURR01000001">
    <property type="protein sequence ID" value="RGE47107.1"/>
    <property type="molecule type" value="Genomic_DNA"/>
</dbReference>